<comment type="subcellular location">
    <subcellularLocation>
        <location evidence="1 8">Nucleus</location>
    </subcellularLocation>
</comment>
<dbReference type="AlphaFoldDB" id="A0A9P7VUE8"/>
<evidence type="ECO:0000259" key="13">
    <source>
        <dbReference type="PROSITE" id="PS50934"/>
    </source>
</evidence>
<evidence type="ECO:0000313" key="17">
    <source>
        <dbReference type="Proteomes" id="UP000812287"/>
    </source>
</evidence>
<dbReference type="FunFam" id="1.10.10.60:FF:000115">
    <property type="entry name" value="Transcriptional adapter 2"/>
    <property type="match status" value="1"/>
</dbReference>
<keyword evidence="2" id="KW-0479">Metal-binding</keyword>
<feature type="compositionally biased region" description="Basic and acidic residues" evidence="10">
    <location>
        <begin position="467"/>
        <end position="478"/>
    </location>
</feature>
<dbReference type="GO" id="GO:0005634">
    <property type="term" value="C:nucleus"/>
    <property type="evidence" value="ECO:0007669"/>
    <property type="project" value="UniProtKB-SubCell"/>
</dbReference>
<dbReference type="InterPro" id="IPR007526">
    <property type="entry name" value="SWIRM"/>
</dbReference>
<feature type="compositionally biased region" description="Low complexity" evidence="10">
    <location>
        <begin position="479"/>
        <end position="496"/>
    </location>
</feature>
<evidence type="ECO:0000256" key="3">
    <source>
        <dbReference type="ARBA" id="ARBA00022771"/>
    </source>
</evidence>
<accession>A0A9P7VUE8</accession>
<evidence type="ECO:0000256" key="10">
    <source>
        <dbReference type="SAM" id="MobiDB-lite"/>
    </source>
</evidence>
<dbReference type="GO" id="GO:0070461">
    <property type="term" value="C:SAGA-type complex"/>
    <property type="evidence" value="ECO:0007669"/>
    <property type="project" value="TreeGrafter"/>
</dbReference>
<dbReference type="InterPro" id="IPR009057">
    <property type="entry name" value="Homeodomain-like_sf"/>
</dbReference>
<feature type="domain" description="Myb-like" evidence="11">
    <location>
        <begin position="87"/>
        <end position="130"/>
    </location>
</feature>
<dbReference type="EMBL" id="MU250534">
    <property type="protein sequence ID" value="KAG7446655.1"/>
    <property type="molecule type" value="Genomic_DNA"/>
</dbReference>
<dbReference type="Gene3D" id="1.10.10.60">
    <property type="entry name" value="Homeodomain-like"/>
    <property type="match status" value="1"/>
</dbReference>
<dbReference type="InterPro" id="IPR000433">
    <property type="entry name" value="Znf_ZZ"/>
</dbReference>
<dbReference type="Pfam" id="PF00249">
    <property type="entry name" value="Myb_DNA-binding"/>
    <property type="match status" value="1"/>
</dbReference>
<keyword evidence="4" id="KW-0862">Zinc</keyword>
<dbReference type="PANTHER" id="PTHR12374">
    <property type="entry name" value="TRANSCRIPTIONAL ADAPTOR 2 ADA2 -RELATED"/>
    <property type="match status" value="1"/>
</dbReference>
<feature type="domain" description="ZZ-type" evidence="12">
    <location>
        <begin position="19"/>
        <end position="80"/>
    </location>
</feature>
<keyword evidence="3 9" id="KW-0863">Zinc-finger</keyword>
<dbReference type="SMART" id="SM00717">
    <property type="entry name" value="SANT"/>
    <property type="match status" value="1"/>
</dbReference>
<dbReference type="CDD" id="cd00167">
    <property type="entry name" value="SANT"/>
    <property type="match status" value="1"/>
</dbReference>
<dbReference type="GO" id="GO:0006338">
    <property type="term" value="P:chromatin remodeling"/>
    <property type="evidence" value="ECO:0007669"/>
    <property type="project" value="TreeGrafter"/>
</dbReference>
<feature type="compositionally biased region" description="Basic and acidic residues" evidence="10">
    <location>
        <begin position="432"/>
        <end position="442"/>
    </location>
</feature>
<dbReference type="GO" id="GO:0003682">
    <property type="term" value="F:chromatin binding"/>
    <property type="evidence" value="ECO:0007669"/>
    <property type="project" value="TreeGrafter"/>
</dbReference>
<keyword evidence="5 8" id="KW-0805">Transcription regulation</keyword>
<feature type="region of interest" description="Disordered" evidence="10">
    <location>
        <begin position="587"/>
        <end position="627"/>
    </location>
</feature>
<feature type="domain" description="SWIRM" evidence="13">
    <location>
        <begin position="490"/>
        <end position="586"/>
    </location>
</feature>
<feature type="compositionally biased region" description="Polar residues" evidence="10">
    <location>
        <begin position="610"/>
        <end position="627"/>
    </location>
</feature>
<dbReference type="OrthoDB" id="270417at2759"/>
<dbReference type="InterPro" id="IPR001005">
    <property type="entry name" value="SANT/Myb"/>
</dbReference>
<gene>
    <name evidence="16" type="ORF">BT62DRAFT_949591</name>
</gene>
<evidence type="ECO:0000256" key="1">
    <source>
        <dbReference type="ARBA" id="ARBA00004123"/>
    </source>
</evidence>
<evidence type="ECO:0000259" key="12">
    <source>
        <dbReference type="PROSITE" id="PS50135"/>
    </source>
</evidence>
<comment type="caution">
    <text evidence="16">The sequence shown here is derived from an EMBL/GenBank/DDBJ whole genome shotgun (WGS) entry which is preliminary data.</text>
</comment>
<keyword evidence="7 8" id="KW-0539">Nucleus</keyword>
<proteinExistence type="predicted"/>
<dbReference type="PROSITE" id="PS51293">
    <property type="entry name" value="SANT"/>
    <property type="match status" value="1"/>
</dbReference>
<name>A0A9P7VUE8_9AGAR</name>
<evidence type="ECO:0000256" key="7">
    <source>
        <dbReference type="ARBA" id="ARBA00023242"/>
    </source>
</evidence>
<dbReference type="InterPro" id="IPR036388">
    <property type="entry name" value="WH-like_DNA-bd_sf"/>
</dbReference>
<dbReference type="PROSITE" id="PS51294">
    <property type="entry name" value="HTH_MYB"/>
    <property type="match status" value="1"/>
</dbReference>
<feature type="region of interest" description="Disordered" evidence="10">
    <location>
        <begin position="264"/>
        <end position="314"/>
    </location>
</feature>
<evidence type="ECO:0000256" key="5">
    <source>
        <dbReference type="ARBA" id="ARBA00023015"/>
    </source>
</evidence>
<dbReference type="PROSITE" id="PS50090">
    <property type="entry name" value="MYB_LIKE"/>
    <property type="match status" value="1"/>
</dbReference>
<dbReference type="RefSeq" id="XP_043040155.1">
    <property type="nucleotide sequence ID" value="XM_043188110.1"/>
</dbReference>
<dbReference type="SUPFAM" id="SSF46689">
    <property type="entry name" value="Homeodomain-like"/>
    <property type="match status" value="2"/>
</dbReference>
<sequence length="627" mass="70346">MTITQRKPLRPDDIINEPGDQYSCDSCGIDLTHSVRIKCADPVCEPGDGVDICPPCFCAGREFRQHKRGHAYRVIEINSYPIFSEDWGADEELLLLKGIATQGFGNWKKIAEHIGTRSKEEVERHYNEVYIDSQTWPIPKMDLQFDVDPAEFQARKRRRIQALNDTAPPPLKHGPVSLPGIHEIQGFFPGRLEFEHEIDNEAEDLVKDLEFGVCLEWDGDQIIEDEEDQDVRARAKWEEERRNPPSIGRIPGKGPPIPMMINGINGYHPPSENGSVTRESVPPKSDDVQANGTSSGDGDEEVEEVTQPPPIETKESLDFKLSLLEMYSQRVDKRLEGKEVMFDRGLLDYKKMQASDKKRSREDRDIVHRLRPFAKLQTAADYEVFSADILYEALLRQRIQELQQYRRLGLVTAADIDKYKSDLQKRALAKVNHRDYPSDKHQYRTAGRQSSGPDSRRASLPSFGGDSEGRKSNEREATPRLPGSSSGSGPTGRRIPAPLNLANSPSLHLLSPAEQVLCAQLRILPKPYLVVKETLVREYARRGGKLRRREARELVKIDVNKTSRVWDFLVQQGFLNIASDVSSAHASSSQDISAANGSQVNRSPVKDSRPGSSQQNGSAPVPSTSGS</sequence>
<evidence type="ECO:0000313" key="16">
    <source>
        <dbReference type="EMBL" id="KAG7446655.1"/>
    </source>
</evidence>
<dbReference type="InterPro" id="IPR041983">
    <property type="entry name" value="ADA2-like_ZZ"/>
</dbReference>
<evidence type="ECO:0000259" key="15">
    <source>
        <dbReference type="PROSITE" id="PS51294"/>
    </source>
</evidence>
<dbReference type="Gene3D" id="1.10.10.10">
    <property type="entry name" value="Winged helix-like DNA-binding domain superfamily/Winged helix DNA-binding domain"/>
    <property type="match status" value="1"/>
</dbReference>
<dbReference type="GO" id="GO:0008270">
    <property type="term" value="F:zinc ion binding"/>
    <property type="evidence" value="ECO:0007669"/>
    <property type="project" value="UniProtKB-KW"/>
</dbReference>
<feature type="region of interest" description="Disordered" evidence="10">
    <location>
        <begin position="236"/>
        <end position="255"/>
    </location>
</feature>
<dbReference type="GO" id="GO:0006357">
    <property type="term" value="P:regulation of transcription by RNA polymerase II"/>
    <property type="evidence" value="ECO:0007669"/>
    <property type="project" value="InterPro"/>
</dbReference>
<evidence type="ECO:0000256" key="2">
    <source>
        <dbReference type="ARBA" id="ARBA00022723"/>
    </source>
</evidence>
<evidence type="ECO:0000256" key="6">
    <source>
        <dbReference type="ARBA" id="ARBA00023163"/>
    </source>
</evidence>
<keyword evidence="6 8" id="KW-0804">Transcription</keyword>
<dbReference type="InterPro" id="IPR017884">
    <property type="entry name" value="SANT_dom"/>
</dbReference>
<organism evidence="16 17">
    <name type="scientific">Guyanagaster necrorhizus</name>
    <dbReference type="NCBI Taxonomy" id="856835"/>
    <lineage>
        <taxon>Eukaryota</taxon>
        <taxon>Fungi</taxon>
        <taxon>Dikarya</taxon>
        <taxon>Basidiomycota</taxon>
        <taxon>Agaricomycotina</taxon>
        <taxon>Agaricomycetes</taxon>
        <taxon>Agaricomycetidae</taxon>
        <taxon>Agaricales</taxon>
        <taxon>Marasmiineae</taxon>
        <taxon>Physalacriaceae</taxon>
        <taxon>Guyanagaster</taxon>
    </lineage>
</organism>
<dbReference type="FunFam" id="1.10.10.10:FF:000087">
    <property type="entry name" value="Transcriptional adapter 2"/>
    <property type="match status" value="1"/>
</dbReference>
<dbReference type="PIRSF" id="PIRSF025024">
    <property type="entry name" value="Transcriptional_adaptor_2"/>
    <property type="match status" value="1"/>
</dbReference>
<reference evidence="16" key="1">
    <citation type="submission" date="2020-11" db="EMBL/GenBank/DDBJ databases">
        <title>Adaptations for nitrogen fixation in a non-lichenized fungal sporocarp promotes dispersal by wood-feeding termites.</title>
        <authorList>
            <consortium name="DOE Joint Genome Institute"/>
            <person name="Koch R.A."/>
            <person name="Yoon G."/>
            <person name="Arayal U."/>
            <person name="Lail K."/>
            <person name="Amirebrahimi M."/>
            <person name="Labutti K."/>
            <person name="Lipzen A."/>
            <person name="Riley R."/>
            <person name="Barry K."/>
            <person name="Henrissat B."/>
            <person name="Grigoriev I.V."/>
            <person name="Herr J.R."/>
            <person name="Aime M.C."/>
        </authorList>
    </citation>
    <scope>NUCLEOTIDE SEQUENCE</scope>
    <source>
        <strain evidence="16">MCA 3950</strain>
    </source>
</reference>
<dbReference type="Pfam" id="PF04433">
    <property type="entry name" value="SWIRM"/>
    <property type="match status" value="1"/>
</dbReference>
<evidence type="ECO:0000259" key="14">
    <source>
        <dbReference type="PROSITE" id="PS51293"/>
    </source>
</evidence>
<dbReference type="GO" id="GO:0003713">
    <property type="term" value="F:transcription coactivator activity"/>
    <property type="evidence" value="ECO:0007669"/>
    <property type="project" value="InterPro"/>
</dbReference>
<feature type="domain" description="SANT" evidence="14">
    <location>
        <begin position="82"/>
        <end position="134"/>
    </location>
</feature>
<dbReference type="PANTHER" id="PTHR12374:SF20">
    <property type="entry name" value="TRANSCRIPTIONAL ADAPTER 2-ALPHA"/>
    <property type="match status" value="1"/>
</dbReference>
<dbReference type="Proteomes" id="UP000812287">
    <property type="component" value="Unassembled WGS sequence"/>
</dbReference>
<dbReference type="Pfam" id="PF25299">
    <property type="entry name" value="ZZ_ADA2"/>
    <property type="match status" value="1"/>
</dbReference>
<evidence type="ECO:0000259" key="11">
    <source>
        <dbReference type="PROSITE" id="PS50090"/>
    </source>
</evidence>
<feature type="region of interest" description="Disordered" evidence="10">
    <location>
        <begin position="430"/>
        <end position="499"/>
    </location>
</feature>
<dbReference type="CDD" id="cd02335">
    <property type="entry name" value="ZZ_ADA2"/>
    <property type="match status" value="1"/>
</dbReference>
<evidence type="ECO:0000256" key="9">
    <source>
        <dbReference type="PROSITE-ProRule" id="PRU00228"/>
    </source>
</evidence>
<protein>
    <recommendedName>
        <fullName evidence="8">Transcriptional adapter 2</fullName>
    </recommendedName>
</protein>
<dbReference type="GeneID" id="66110407"/>
<feature type="domain" description="HTH myb-type" evidence="15">
    <location>
        <begin position="87"/>
        <end position="134"/>
    </location>
</feature>
<dbReference type="InterPro" id="IPR017930">
    <property type="entry name" value="Myb_dom"/>
</dbReference>
<dbReference type="InterPro" id="IPR016827">
    <property type="entry name" value="Ada2/TADA2"/>
</dbReference>
<dbReference type="InterPro" id="IPR055141">
    <property type="entry name" value="TADA2A_B-like_dom"/>
</dbReference>
<keyword evidence="17" id="KW-1185">Reference proteome</keyword>
<dbReference type="SUPFAM" id="SSF57850">
    <property type="entry name" value="RING/U-box"/>
    <property type="match status" value="1"/>
</dbReference>
<dbReference type="PROSITE" id="PS50934">
    <property type="entry name" value="SWIRM"/>
    <property type="match status" value="1"/>
</dbReference>
<dbReference type="Pfam" id="PF22941">
    <property type="entry name" value="TADA2A-like_3rd"/>
    <property type="match status" value="2"/>
</dbReference>
<evidence type="ECO:0000256" key="4">
    <source>
        <dbReference type="ARBA" id="ARBA00022833"/>
    </source>
</evidence>
<dbReference type="PROSITE" id="PS50135">
    <property type="entry name" value="ZF_ZZ_2"/>
    <property type="match status" value="1"/>
</dbReference>
<evidence type="ECO:0000256" key="8">
    <source>
        <dbReference type="PIRNR" id="PIRNR025024"/>
    </source>
</evidence>